<dbReference type="GO" id="GO:0005886">
    <property type="term" value="C:plasma membrane"/>
    <property type="evidence" value="ECO:0007669"/>
    <property type="project" value="UniProtKB-SubCell"/>
</dbReference>
<dbReference type="eggNOG" id="ENOG50330JU">
    <property type="taxonomic scope" value="Bacteria"/>
</dbReference>
<dbReference type="InterPro" id="IPR000390">
    <property type="entry name" value="Small_drug/metabolite_transptr"/>
</dbReference>
<evidence type="ECO:0000256" key="2">
    <source>
        <dbReference type="ARBA" id="ARBA00022448"/>
    </source>
</evidence>
<feature type="transmembrane region" description="Helical" evidence="10">
    <location>
        <begin position="86"/>
        <end position="104"/>
    </location>
</feature>
<dbReference type="HOGENOM" id="CLU_133067_1_3_6"/>
<comment type="subcellular location">
    <subcellularLocation>
        <location evidence="1 9">Cell membrane</location>
        <topology evidence="1 9">Multi-pass membrane protein</topology>
    </subcellularLocation>
</comment>
<evidence type="ECO:0000256" key="1">
    <source>
        <dbReference type="ARBA" id="ARBA00004651"/>
    </source>
</evidence>
<keyword evidence="3" id="KW-1003">Cell membrane</keyword>
<keyword evidence="6 10" id="KW-0472">Membrane</keyword>
<reference evidence="11 12" key="1">
    <citation type="submission" date="2014-11" db="EMBL/GenBank/DDBJ databases">
        <title>Complete Genome Sequence of Pseudoalteromonas sp. Strain OCN003 Isolated from Kaneohe Bay, Oahu, Hawaii.</title>
        <authorList>
            <person name="Beurmann S."/>
            <person name="Videau P."/>
            <person name="Ushijima B."/>
            <person name="Smith A.M."/>
            <person name="Aeby G.S."/>
            <person name="Callahan S.M."/>
            <person name="Belcaid M."/>
        </authorList>
    </citation>
    <scope>NUCLEOTIDE SEQUENCE [LARGE SCALE GENOMIC DNA]</scope>
    <source>
        <strain evidence="11 12">OCN003</strain>
    </source>
</reference>
<keyword evidence="5 10" id="KW-1133">Transmembrane helix</keyword>
<dbReference type="EMBL" id="CP009889">
    <property type="protein sequence ID" value="AIY67599.1"/>
    <property type="molecule type" value="Genomic_DNA"/>
</dbReference>
<proteinExistence type="inferred from homology"/>
<dbReference type="InterPro" id="IPR045324">
    <property type="entry name" value="Small_multidrug_res"/>
</dbReference>
<organism evidence="11 12">
    <name type="scientific">Pseudoalteromonas piratica</name>
    <dbReference type="NCBI Taxonomy" id="1348114"/>
    <lineage>
        <taxon>Bacteria</taxon>
        <taxon>Pseudomonadati</taxon>
        <taxon>Pseudomonadota</taxon>
        <taxon>Gammaproteobacteria</taxon>
        <taxon>Alteromonadales</taxon>
        <taxon>Pseudoalteromonadaceae</taxon>
        <taxon>Pseudoalteromonas</taxon>
    </lineage>
</organism>
<dbReference type="KEGG" id="pseo:OM33_21650"/>
<accession>A0A0A7ELW4</accession>
<feature type="transmembrane region" description="Helical" evidence="10">
    <location>
        <begin position="61"/>
        <end position="80"/>
    </location>
</feature>
<comment type="similarity">
    <text evidence="7">Belongs to the drug/metabolite transporter (DMT) superfamily. Small multidrug resistance (SMR) (TC 2.A.7.1) family. Gdx/SugE subfamily.</text>
</comment>
<dbReference type="Gene3D" id="1.10.3730.20">
    <property type="match status" value="1"/>
</dbReference>
<protein>
    <recommendedName>
        <fullName evidence="8">Guanidinium exporter</fullName>
    </recommendedName>
</protein>
<evidence type="ECO:0000256" key="9">
    <source>
        <dbReference type="RuleBase" id="RU003942"/>
    </source>
</evidence>
<evidence type="ECO:0000313" key="11">
    <source>
        <dbReference type="EMBL" id="AIY67599.1"/>
    </source>
</evidence>
<evidence type="ECO:0000256" key="7">
    <source>
        <dbReference type="ARBA" id="ARBA00038151"/>
    </source>
</evidence>
<dbReference type="PANTHER" id="PTHR30561">
    <property type="entry name" value="SMR FAMILY PROTON-DEPENDENT DRUG EFFLUX TRANSPORTER SUGE"/>
    <property type="match status" value="1"/>
</dbReference>
<evidence type="ECO:0000256" key="4">
    <source>
        <dbReference type="ARBA" id="ARBA00022692"/>
    </source>
</evidence>
<name>A0A0A7ELW4_9GAMM</name>
<dbReference type="InterPro" id="IPR037185">
    <property type="entry name" value="EmrE-like"/>
</dbReference>
<dbReference type="SUPFAM" id="SSF103481">
    <property type="entry name" value="Multidrug resistance efflux transporter EmrE"/>
    <property type="match status" value="1"/>
</dbReference>
<dbReference type="RefSeq" id="WP_040136734.1">
    <property type="nucleotide sequence ID" value="NZ_CP009889.1"/>
</dbReference>
<dbReference type="Proteomes" id="UP000030341">
    <property type="component" value="Chromosome 2"/>
</dbReference>
<evidence type="ECO:0000256" key="6">
    <source>
        <dbReference type="ARBA" id="ARBA00023136"/>
    </source>
</evidence>
<dbReference type="AlphaFoldDB" id="A0A0A7ELW4"/>
<keyword evidence="2" id="KW-0813">Transport</keyword>
<sequence>MFLSYLALFGASLFEILWVALLGAHTSTKSHYYVLILCTCMGLSLYLLGVASKTIPITLSYAIWVGLGILGQAIIQHFVFKNSLSITAWVFTCTLTFSVVGLLFSQTKHGVM</sequence>
<dbReference type="OrthoDB" id="9808638at2"/>
<dbReference type="GO" id="GO:0022857">
    <property type="term" value="F:transmembrane transporter activity"/>
    <property type="evidence" value="ECO:0007669"/>
    <property type="project" value="InterPro"/>
</dbReference>
<evidence type="ECO:0000256" key="10">
    <source>
        <dbReference type="SAM" id="Phobius"/>
    </source>
</evidence>
<dbReference type="STRING" id="1348114.OM33_21650"/>
<dbReference type="PANTHER" id="PTHR30561:SF0">
    <property type="entry name" value="GUANIDINIUM EXPORTER"/>
    <property type="match status" value="1"/>
</dbReference>
<evidence type="ECO:0000256" key="3">
    <source>
        <dbReference type="ARBA" id="ARBA00022475"/>
    </source>
</evidence>
<keyword evidence="12" id="KW-1185">Reference proteome</keyword>
<gene>
    <name evidence="11" type="ORF">OM33_21650</name>
</gene>
<evidence type="ECO:0000256" key="5">
    <source>
        <dbReference type="ARBA" id="ARBA00022989"/>
    </source>
</evidence>
<evidence type="ECO:0000256" key="8">
    <source>
        <dbReference type="ARBA" id="ARBA00039168"/>
    </source>
</evidence>
<feature type="transmembrane region" description="Helical" evidence="10">
    <location>
        <begin position="5"/>
        <end position="24"/>
    </location>
</feature>
<feature type="transmembrane region" description="Helical" evidence="10">
    <location>
        <begin position="30"/>
        <end position="49"/>
    </location>
</feature>
<keyword evidence="4 9" id="KW-0812">Transmembrane</keyword>
<evidence type="ECO:0000313" key="12">
    <source>
        <dbReference type="Proteomes" id="UP000030341"/>
    </source>
</evidence>
<dbReference type="Pfam" id="PF00893">
    <property type="entry name" value="Multi_Drug_Res"/>
    <property type="match status" value="1"/>
</dbReference>